<accession>A0A1I4Z1M7</accession>
<evidence type="ECO:0000256" key="1">
    <source>
        <dbReference type="SAM" id="MobiDB-lite"/>
    </source>
</evidence>
<protein>
    <submittedName>
        <fullName evidence="2">Uncharacterized protein</fullName>
    </submittedName>
</protein>
<sequence length="150" mass="17100">MKTRKFFAVLSLGLLGACAQMSPHEAVQNTNIRKAAQNARTRIDHNALTKYFEGAAREMQAKAKEQKHLLEHYEKKGYLYGRQAQDLKSHTAALLRKYKANAEENIKEAAAHRQMALEQANRERDFAAREDQMVGAEKRRSNPKQDFSGL</sequence>
<proteinExistence type="predicted"/>
<evidence type="ECO:0000313" key="2">
    <source>
        <dbReference type="EMBL" id="SFN44165.1"/>
    </source>
</evidence>
<name>A0A1I4Z1M7_9PROT</name>
<dbReference type="Proteomes" id="UP000183107">
    <property type="component" value="Unassembled WGS sequence"/>
</dbReference>
<feature type="compositionally biased region" description="Basic and acidic residues" evidence="1">
    <location>
        <begin position="120"/>
        <end position="140"/>
    </location>
</feature>
<gene>
    <name evidence="2" type="ORF">SAMN05216386_0983</name>
</gene>
<feature type="region of interest" description="Disordered" evidence="1">
    <location>
        <begin position="115"/>
        <end position="150"/>
    </location>
</feature>
<organism evidence="2 3">
    <name type="scientific">Nitrosospira briensis</name>
    <dbReference type="NCBI Taxonomy" id="35799"/>
    <lineage>
        <taxon>Bacteria</taxon>
        <taxon>Pseudomonadati</taxon>
        <taxon>Pseudomonadota</taxon>
        <taxon>Betaproteobacteria</taxon>
        <taxon>Nitrosomonadales</taxon>
        <taxon>Nitrosomonadaceae</taxon>
        <taxon>Nitrosospira</taxon>
    </lineage>
</organism>
<reference evidence="3" key="1">
    <citation type="submission" date="2016-10" db="EMBL/GenBank/DDBJ databases">
        <authorList>
            <person name="Varghese N."/>
        </authorList>
    </citation>
    <scope>NUCLEOTIDE SEQUENCE [LARGE SCALE GENOMIC DNA]</scope>
    <source>
        <strain evidence="3">Nsp8</strain>
    </source>
</reference>
<evidence type="ECO:0000313" key="3">
    <source>
        <dbReference type="Proteomes" id="UP000183107"/>
    </source>
</evidence>
<dbReference type="AlphaFoldDB" id="A0A1I4Z1M7"/>
<dbReference type="PROSITE" id="PS51257">
    <property type="entry name" value="PROKAR_LIPOPROTEIN"/>
    <property type="match status" value="1"/>
</dbReference>
<dbReference type="OrthoDB" id="8565376at2"/>
<keyword evidence="3" id="KW-1185">Reference proteome</keyword>
<dbReference type="RefSeq" id="WP_074795140.1">
    <property type="nucleotide sequence ID" value="NZ_FOVJ01000001.1"/>
</dbReference>
<dbReference type="EMBL" id="FOVJ01000001">
    <property type="protein sequence ID" value="SFN44165.1"/>
    <property type="molecule type" value="Genomic_DNA"/>
</dbReference>